<dbReference type="OrthoDB" id="6624781at2"/>
<keyword evidence="2" id="KW-1185">Reference proteome</keyword>
<gene>
    <name evidence="1" type="ORF">B8V81_2097</name>
</gene>
<reference evidence="1 2" key="1">
    <citation type="submission" date="2017-05" db="EMBL/GenBank/DDBJ databases">
        <title>Functional genome analysis of Paenibacillus pasadenensis strain R16: insights on endophytic life style and antifungal activity.</title>
        <authorList>
            <person name="Passera A."/>
            <person name="Marcolungo L."/>
            <person name="Casati P."/>
            <person name="Brasca M."/>
            <person name="Quaglino F."/>
            <person name="Delledonne M."/>
        </authorList>
    </citation>
    <scope>NUCLEOTIDE SEQUENCE [LARGE SCALE GENOMIC DNA]</scope>
    <source>
        <strain evidence="1 2">R16</strain>
    </source>
</reference>
<proteinExistence type="predicted"/>
<dbReference type="Gene3D" id="3.10.180.10">
    <property type="entry name" value="2,3-Dihydroxybiphenyl 1,2-Dioxygenase, domain 1"/>
    <property type="match status" value="1"/>
</dbReference>
<accession>A0A2N5N013</accession>
<dbReference type="SUPFAM" id="SSF54593">
    <property type="entry name" value="Glyoxalase/Bleomycin resistance protein/Dihydroxybiphenyl dioxygenase"/>
    <property type="match status" value="1"/>
</dbReference>
<dbReference type="EMBL" id="NFEZ01000004">
    <property type="protein sequence ID" value="PLT43666.1"/>
    <property type="molecule type" value="Genomic_DNA"/>
</dbReference>
<dbReference type="Proteomes" id="UP000234789">
    <property type="component" value="Unassembled WGS sequence"/>
</dbReference>
<protein>
    <recommendedName>
        <fullName evidence="3">VOC domain-containing protein</fullName>
    </recommendedName>
</protein>
<dbReference type="AlphaFoldDB" id="A0A2N5N013"/>
<organism evidence="1 2">
    <name type="scientific">Paenibacillus pasadenensis</name>
    <dbReference type="NCBI Taxonomy" id="217090"/>
    <lineage>
        <taxon>Bacteria</taxon>
        <taxon>Bacillati</taxon>
        <taxon>Bacillota</taxon>
        <taxon>Bacilli</taxon>
        <taxon>Bacillales</taxon>
        <taxon>Paenibacillaceae</taxon>
        <taxon>Paenibacillus</taxon>
    </lineage>
</organism>
<name>A0A2N5N013_9BACL</name>
<dbReference type="RefSeq" id="WP_052333656.1">
    <property type="nucleotide sequence ID" value="NZ_BIMM01000014.1"/>
</dbReference>
<evidence type="ECO:0000313" key="2">
    <source>
        <dbReference type="Proteomes" id="UP000234789"/>
    </source>
</evidence>
<evidence type="ECO:0000313" key="1">
    <source>
        <dbReference type="EMBL" id="PLT43666.1"/>
    </source>
</evidence>
<comment type="caution">
    <text evidence="1">The sequence shown here is derived from an EMBL/GenBank/DDBJ whole genome shotgun (WGS) entry which is preliminary data.</text>
</comment>
<evidence type="ECO:0008006" key="3">
    <source>
        <dbReference type="Google" id="ProtNLM"/>
    </source>
</evidence>
<dbReference type="InterPro" id="IPR029068">
    <property type="entry name" value="Glyas_Bleomycin-R_OHBP_Dase"/>
</dbReference>
<sequence length="238" mass="27039">MNKIIPILPCPSLKDQISFYEKLGFTLAYISPRPHSYAVLRLGSLELHFYGSKKTVPSENPQMCYVQVDEVDLVYEQFTSSIKMALGKIPRTGVPRISKMKHLKEDRRFMMTDMGGNTLFIGTPNEELHESPAFFRNLASDEHAHSFGILYDLMYSKEDVSSASAMLQKFFPSDLTSMEVEELDLAKLLLVAMDIQLHQHQAADPRLGDKLDELIAAHGTDSADWNRISRQRSILDEK</sequence>